<dbReference type="PANTHER" id="PTHR10584:SF166">
    <property type="entry name" value="RIBOKINASE"/>
    <property type="match status" value="1"/>
</dbReference>
<gene>
    <name evidence="4" type="ordered locus">Hden_1359</name>
</gene>
<dbReference type="Pfam" id="PF00294">
    <property type="entry name" value="PfkB"/>
    <property type="match status" value="1"/>
</dbReference>
<protein>
    <submittedName>
        <fullName evidence="4">PfkB domain protein</fullName>
    </submittedName>
</protein>
<sequence length="366" mass="38194">MNVLTIGGAMVDTIVTIASDRIEQMKMLNAESSYLLLEEGIKTEADQISTSTGGGAINAAVAIARLGNSTSTIVKLGEDSKARTVLDRLTEEGVDLRWIVTDDTAPTGASVIVSSHERNAAVFTYRGANTKLEAADIPAAAFEKRDLVYVANLSNQSADCYPLIVDRAKSAGAKLAVNPGVRQLTARYDDFWESLDQIDILSINRSEAQALMPRLLQSFGDGGAPLAVHNGATTPALAKRGLRNGGYEMSLGKFFGGLIKVGVGTVVLTDGANGAFLATGSDLYFREAPHVVAAATTGAGDAFSATFACYSSQTNDVARALSAAALNAASVVKFVDTQSGLLTLQALEAEIESAAATAPSLHSWSI</sequence>
<name>D8JX35_HYPDA</name>
<dbReference type="Gene3D" id="3.40.1190.20">
    <property type="match status" value="1"/>
</dbReference>
<feature type="domain" description="Carbohydrate kinase PfkB" evidence="3">
    <location>
        <begin position="39"/>
        <end position="340"/>
    </location>
</feature>
<dbReference type="GO" id="GO:0006796">
    <property type="term" value="P:phosphate-containing compound metabolic process"/>
    <property type="evidence" value="ECO:0007669"/>
    <property type="project" value="UniProtKB-ARBA"/>
</dbReference>
<keyword evidence="5" id="KW-1185">Reference proteome</keyword>
<dbReference type="PRINTS" id="PR00990">
    <property type="entry name" value="RIBOKINASE"/>
</dbReference>
<keyword evidence="1" id="KW-0808">Transferase</keyword>
<evidence type="ECO:0000256" key="2">
    <source>
        <dbReference type="ARBA" id="ARBA00022777"/>
    </source>
</evidence>
<evidence type="ECO:0000313" key="5">
    <source>
        <dbReference type="Proteomes" id="UP000002033"/>
    </source>
</evidence>
<dbReference type="STRING" id="582899.Hden_1359"/>
<dbReference type="GO" id="GO:0016301">
    <property type="term" value="F:kinase activity"/>
    <property type="evidence" value="ECO:0007669"/>
    <property type="project" value="UniProtKB-KW"/>
</dbReference>
<evidence type="ECO:0000256" key="1">
    <source>
        <dbReference type="ARBA" id="ARBA00022679"/>
    </source>
</evidence>
<dbReference type="AlphaFoldDB" id="D8JX35"/>
<dbReference type="InterPro" id="IPR029056">
    <property type="entry name" value="Ribokinase-like"/>
</dbReference>
<dbReference type="InterPro" id="IPR002139">
    <property type="entry name" value="Ribo/fructo_kinase"/>
</dbReference>
<accession>D8JX35</accession>
<dbReference type="PANTHER" id="PTHR10584">
    <property type="entry name" value="SUGAR KINASE"/>
    <property type="match status" value="1"/>
</dbReference>
<evidence type="ECO:0000313" key="4">
    <source>
        <dbReference type="EMBL" id="ADJ23171.1"/>
    </source>
</evidence>
<evidence type="ECO:0000259" key="3">
    <source>
        <dbReference type="Pfam" id="PF00294"/>
    </source>
</evidence>
<dbReference type="RefSeq" id="WP_013215386.1">
    <property type="nucleotide sequence ID" value="NC_014313.1"/>
</dbReference>
<organism evidence="4 5">
    <name type="scientific">Hyphomicrobium denitrificans (strain ATCC 51888 / DSM 1869 / NCIMB 11706 / TK 0415)</name>
    <dbReference type="NCBI Taxonomy" id="582899"/>
    <lineage>
        <taxon>Bacteria</taxon>
        <taxon>Pseudomonadati</taxon>
        <taxon>Pseudomonadota</taxon>
        <taxon>Alphaproteobacteria</taxon>
        <taxon>Hyphomicrobiales</taxon>
        <taxon>Hyphomicrobiaceae</taxon>
        <taxon>Hyphomicrobium</taxon>
    </lineage>
</organism>
<reference evidence="5" key="1">
    <citation type="journal article" date="2011" name="J. Bacteriol.">
        <title>Genome sequences of eight morphologically diverse alphaproteobacteria.</title>
        <authorList>
            <consortium name="US DOE Joint Genome Institute"/>
            <person name="Brown P.J."/>
            <person name="Kysela D.T."/>
            <person name="Buechlein A."/>
            <person name="Hemmerich C."/>
            <person name="Brun Y.V."/>
        </authorList>
    </citation>
    <scope>NUCLEOTIDE SEQUENCE [LARGE SCALE GENOMIC DNA]</scope>
    <source>
        <strain evidence="5">ATCC 51888 / DSM 1869 / NCIB 11706 / TK 0415</strain>
    </source>
</reference>
<keyword evidence="2" id="KW-0418">Kinase</keyword>
<dbReference type="SUPFAM" id="SSF53613">
    <property type="entry name" value="Ribokinase-like"/>
    <property type="match status" value="1"/>
</dbReference>
<dbReference type="InterPro" id="IPR011611">
    <property type="entry name" value="PfkB_dom"/>
</dbReference>
<proteinExistence type="predicted"/>
<dbReference type="EMBL" id="CP002083">
    <property type="protein sequence ID" value="ADJ23171.1"/>
    <property type="molecule type" value="Genomic_DNA"/>
</dbReference>
<dbReference type="Proteomes" id="UP000002033">
    <property type="component" value="Chromosome"/>
</dbReference>
<dbReference type="HOGENOM" id="CLU_027634_6_0_5"/>
<dbReference type="KEGG" id="hdn:Hden_1359"/>
<dbReference type="OrthoDB" id="9792663at2"/>
<dbReference type="eggNOG" id="COG0524">
    <property type="taxonomic scope" value="Bacteria"/>
</dbReference>